<feature type="region of interest" description="Disordered" evidence="1">
    <location>
        <begin position="151"/>
        <end position="171"/>
    </location>
</feature>
<dbReference type="InterPro" id="IPR016024">
    <property type="entry name" value="ARM-type_fold"/>
</dbReference>
<dbReference type="Gene3D" id="1.25.10.10">
    <property type="entry name" value="Leucine-rich Repeat Variant"/>
    <property type="match status" value="1"/>
</dbReference>
<evidence type="ECO:0000313" key="2">
    <source>
        <dbReference type="EMBL" id="RNF82224.1"/>
    </source>
</evidence>
<dbReference type="EMBL" id="RIBS01000009">
    <property type="protein sequence ID" value="RNF82224.1"/>
    <property type="molecule type" value="Genomic_DNA"/>
</dbReference>
<keyword evidence="3" id="KW-1185">Reference proteome</keyword>
<dbReference type="OrthoDB" id="5950462at2"/>
<dbReference type="RefSeq" id="WP_123088951.1">
    <property type="nucleotide sequence ID" value="NZ_RIBS01000009.1"/>
</dbReference>
<protein>
    <recommendedName>
        <fullName evidence="4">HEAT repeat domain-containing protein</fullName>
    </recommendedName>
</protein>
<gene>
    <name evidence="2" type="ORF">EER27_15010</name>
</gene>
<evidence type="ECO:0000313" key="3">
    <source>
        <dbReference type="Proteomes" id="UP000267049"/>
    </source>
</evidence>
<dbReference type="SUPFAM" id="SSF48371">
    <property type="entry name" value="ARM repeat"/>
    <property type="match status" value="1"/>
</dbReference>
<dbReference type="AlphaFoldDB" id="A0A3M8SSM8"/>
<evidence type="ECO:0008006" key="4">
    <source>
        <dbReference type="Google" id="ProtNLM"/>
    </source>
</evidence>
<evidence type="ECO:0000256" key="1">
    <source>
        <dbReference type="SAM" id="MobiDB-lite"/>
    </source>
</evidence>
<name>A0A3M8SSM8_9GAMM</name>
<comment type="caution">
    <text evidence="2">The sequence shown here is derived from an EMBL/GenBank/DDBJ whole genome shotgun (WGS) entry which is preliminary data.</text>
</comment>
<organism evidence="2 3">
    <name type="scientific">Montanilutibacter psychrotolerans</name>
    <dbReference type="NCBI Taxonomy" id="1327343"/>
    <lineage>
        <taxon>Bacteria</taxon>
        <taxon>Pseudomonadati</taxon>
        <taxon>Pseudomonadota</taxon>
        <taxon>Gammaproteobacteria</taxon>
        <taxon>Lysobacterales</taxon>
        <taxon>Lysobacteraceae</taxon>
        <taxon>Montanilutibacter</taxon>
    </lineage>
</organism>
<dbReference type="InterPro" id="IPR011989">
    <property type="entry name" value="ARM-like"/>
</dbReference>
<dbReference type="InterPro" id="IPR000225">
    <property type="entry name" value="Armadillo"/>
</dbReference>
<dbReference type="Proteomes" id="UP000267049">
    <property type="component" value="Unassembled WGS sequence"/>
</dbReference>
<sequence length="171" mass="18568">MTDAALVDVIRTYSHANGGAIATAERELFSQHWLKDLIPLLVQAFPSIKRSAGRIAILARLLRSTRDCPDVVPLAIGALSDRAYLVRELACSILAYSLRRDVIPSLQSVVERGDPKTCADAMAAIDAIAHQNHHYYVDRQHTGHARWIVKPSEPAEGSNSSPKPKPPGGSA</sequence>
<dbReference type="PROSITE" id="PS50176">
    <property type="entry name" value="ARM_REPEAT"/>
    <property type="match status" value="1"/>
</dbReference>
<accession>A0A3M8SSM8</accession>
<reference evidence="2 3" key="1">
    <citation type="submission" date="2018-11" db="EMBL/GenBank/DDBJ databases">
        <title>Lysobacter cryohumiis sp. nov., isolated from soil in the Tianshan Mountains, Xinjiang, China.</title>
        <authorList>
            <person name="Luo Y."/>
            <person name="Sheng H."/>
        </authorList>
    </citation>
    <scope>NUCLEOTIDE SEQUENCE [LARGE SCALE GENOMIC DNA]</scope>
    <source>
        <strain evidence="2 3">ZS60</strain>
    </source>
</reference>
<proteinExistence type="predicted"/>